<name>A0AA38SNN5_9ASTR</name>
<keyword evidence="5" id="KW-1185">Reference proteome</keyword>
<dbReference type="PANTHER" id="PTHR46929:SF4">
    <property type="entry name" value="MYB_SANT-LIKE DOMAIN-CONTAINING PROTEIN"/>
    <property type="match status" value="1"/>
</dbReference>
<feature type="domain" description="Myb/SANT-like" evidence="2">
    <location>
        <begin position="364"/>
        <end position="460"/>
    </location>
</feature>
<dbReference type="Pfam" id="PF12776">
    <property type="entry name" value="Myb_DNA-bind_3"/>
    <property type="match status" value="1"/>
</dbReference>
<evidence type="ECO:0000313" key="4">
    <source>
        <dbReference type="EMBL" id="KAJ9539206.1"/>
    </source>
</evidence>
<organism evidence="4 5">
    <name type="scientific">Centaurea solstitialis</name>
    <name type="common">yellow star-thistle</name>
    <dbReference type="NCBI Taxonomy" id="347529"/>
    <lineage>
        <taxon>Eukaryota</taxon>
        <taxon>Viridiplantae</taxon>
        <taxon>Streptophyta</taxon>
        <taxon>Embryophyta</taxon>
        <taxon>Tracheophyta</taxon>
        <taxon>Spermatophyta</taxon>
        <taxon>Magnoliopsida</taxon>
        <taxon>eudicotyledons</taxon>
        <taxon>Gunneridae</taxon>
        <taxon>Pentapetalae</taxon>
        <taxon>asterids</taxon>
        <taxon>campanulids</taxon>
        <taxon>Asterales</taxon>
        <taxon>Asteraceae</taxon>
        <taxon>Carduoideae</taxon>
        <taxon>Cardueae</taxon>
        <taxon>Centaureinae</taxon>
        <taxon>Centaurea</taxon>
    </lineage>
</organism>
<evidence type="ECO:0000313" key="5">
    <source>
        <dbReference type="Proteomes" id="UP001172457"/>
    </source>
</evidence>
<dbReference type="InterPro" id="IPR006912">
    <property type="entry name" value="Harbinger_derived_prot"/>
</dbReference>
<accession>A0AA38SNN5</accession>
<dbReference type="EMBL" id="JARYMX010000008">
    <property type="protein sequence ID" value="KAJ9539206.1"/>
    <property type="molecule type" value="Genomic_DNA"/>
</dbReference>
<evidence type="ECO:0008006" key="6">
    <source>
        <dbReference type="Google" id="ProtNLM"/>
    </source>
</evidence>
<sequence>MDDETILLLRTQQLAAVHLVCLVVAYITHRRHDNRNQISLPTRDMRLHRQRVRDKMLSSLSTSGKCRELIRMSETAFKTLCQKLENDGGLRPTRRMSVEEQVARFLHIVGNDLRNRFVSWFYRRSRSTTSRHFHRVLSAILSLDDQYLRQPTGDMVPKEIQEHRRFYPFFKDCIGTIDGTHVRVRVPSKDAPRYRGRKYYLVDAGLPHRSLLIAPYRGVRYHLKEYSTRAPQNARELFNLRHASLRNAIERAFGVLKKRFPIIRSTTEPFYSCETQSDIFLACCILHNFLLDEDRDEELEEEVLQEVLNATQEEDTNAPIGIDDRGEQIRNRIANEMWSDYNENNLTMSKKVTDGNTEKRETFNWTPQMDEAFIHAMLKEQDKGNRVDGTFTSQAYNNMVDELSKTLNKPFNKNYLKHRLKTLKDHFSQWYDIFRGVSLSGFAWNSETKLLEADEEVWEALIAEKPEAAKWRKKQISNYDEMLELFGRDRATGAAAETAKERRNRVNTNQEIPETIEEIDRMVVTDEISLENFTAGEDIPITSTMPTSLNPPKATKSKGKKRKMEEEDAVTSKIMVSISDVAAAIRESSQVFERSRRPLYSAEELFNELQLMGVEPDKISSAYLFLVDKPEKTRALFGCPSPMRMSILRDMMGADLLGFYVLFVSTFF</sequence>
<dbReference type="PANTHER" id="PTHR46929">
    <property type="entry name" value="EXPRESSED PROTEIN"/>
    <property type="match status" value="1"/>
</dbReference>
<feature type="domain" description="DUF8040" evidence="3">
    <location>
        <begin position="63"/>
        <end position="141"/>
    </location>
</feature>
<gene>
    <name evidence="4" type="ORF">OSB04_031939</name>
</gene>
<evidence type="ECO:0000259" key="2">
    <source>
        <dbReference type="Pfam" id="PF12776"/>
    </source>
</evidence>
<evidence type="ECO:0000256" key="1">
    <source>
        <dbReference type="SAM" id="MobiDB-lite"/>
    </source>
</evidence>
<dbReference type="AlphaFoldDB" id="A0AA38SNN5"/>
<evidence type="ECO:0000259" key="3">
    <source>
        <dbReference type="Pfam" id="PF26138"/>
    </source>
</evidence>
<dbReference type="Pfam" id="PF04827">
    <property type="entry name" value="Plant_tran"/>
    <property type="match status" value="1"/>
</dbReference>
<dbReference type="InterPro" id="IPR058353">
    <property type="entry name" value="DUF8040"/>
</dbReference>
<comment type="caution">
    <text evidence="4">The sequence shown here is derived from an EMBL/GenBank/DDBJ whole genome shotgun (WGS) entry which is preliminary data.</text>
</comment>
<dbReference type="Pfam" id="PF26138">
    <property type="entry name" value="DUF8040"/>
    <property type="match status" value="1"/>
</dbReference>
<feature type="region of interest" description="Disordered" evidence="1">
    <location>
        <begin position="539"/>
        <end position="566"/>
    </location>
</feature>
<feature type="compositionally biased region" description="Polar residues" evidence="1">
    <location>
        <begin position="541"/>
        <end position="550"/>
    </location>
</feature>
<dbReference type="InterPro" id="IPR024752">
    <property type="entry name" value="Myb/SANT-like_dom"/>
</dbReference>
<reference evidence="4" key="1">
    <citation type="submission" date="2023-03" db="EMBL/GenBank/DDBJ databases">
        <title>Chromosome-scale reference genome and RAD-based genetic map of yellow starthistle (Centaurea solstitialis) reveal putative structural variation and QTLs associated with invader traits.</title>
        <authorList>
            <person name="Reatini B."/>
            <person name="Cang F.A."/>
            <person name="Jiang Q."/>
            <person name="Mckibben M.T.W."/>
            <person name="Barker M.S."/>
            <person name="Rieseberg L.H."/>
            <person name="Dlugosch K.M."/>
        </authorList>
    </citation>
    <scope>NUCLEOTIDE SEQUENCE</scope>
    <source>
        <strain evidence="4">CAN-66</strain>
        <tissue evidence="4">Leaf</tissue>
    </source>
</reference>
<dbReference type="Proteomes" id="UP001172457">
    <property type="component" value="Chromosome 8"/>
</dbReference>
<proteinExistence type="predicted"/>
<protein>
    <recommendedName>
        <fullName evidence="6">Transposase</fullName>
    </recommendedName>
</protein>